<evidence type="ECO:0000313" key="2">
    <source>
        <dbReference type="Proteomes" id="UP001597525"/>
    </source>
</evidence>
<proteinExistence type="predicted"/>
<gene>
    <name evidence="1" type="ORF">ACFS7Y_06470</name>
</gene>
<accession>A0ABW6BFP7</accession>
<name>A0ABW6BFP7_9SPHI</name>
<dbReference type="EMBL" id="JBHUPB010000004">
    <property type="protein sequence ID" value="MFD2967021.1"/>
    <property type="molecule type" value="Genomic_DNA"/>
</dbReference>
<comment type="caution">
    <text evidence="1">The sequence shown here is derived from an EMBL/GenBank/DDBJ whole genome shotgun (WGS) entry which is preliminary data.</text>
</comment>
<sequence>MKFRYILLALLLPVFVFNSCKRETDRIFEENATVRVNEAIRETYEVLQSNKGGWMMKFYPSDNQEFGGYTIFTKFLSNAQVSIASDPIAGVQTSSYSVVQESGPVLTFDGYNKSIHWFSEPGMDNGGIGADDTGMKGDFEFIVLKATADSVVLKGKKSGSRILMQPLEEGQFESLSSEYQDAANSFIEFGVFKLEDASGEIHPLVYDSKMRVFQNTKENSGELLSFRVVPGGLEFFKTYVIDGVSFDNLAFREPTDDYPYGYYTDNANTFKIMPDVTPLNTWFMSNLWGMRYSGLGAEGQSWWDAGRTRFTNNNYTLNYVYLGHVTQGRRGFYVDLTVGGQNSTAYFIYNMTPVPGTVDEVTLSFGGSYYSSAAFQLTYWNNAIIYLVQMLNSKTFKITSDVLEKPSKILLTDKADPDNTIVLELEDFSNPLVN</sequence>
<dbReference type="Pfam" id="PF14135">
    <property type="entry name" value="DUF4302"/>
    <property type="match status" value="1"/>
</dbReference>
<dbReference type="RefSeq" id="WP_320182717.1">
    <property type="nucleotide sequence ID" value="NZ_CP138332.1"/>
</dbReference>
<dbReference type="InterPro" id="IPR025396">
    <property type="entry name" value="DUF4302"/>
</dbReference>
<keyword evidence="2" id="KW-1185">Reference proteome</keyword>
<protein>
    <submittedName>
        <fullName evidence="1">DUF4302 domain-containing protein</fullName>
    </submittedName>
</protein>
<organism evidence="1 2">
    <name type="scientific">Sphingobacterium bambusae</name>
    <dbReference type="NCBI Taxonomy" id="662858"/>
    <lineage>
        <taxon>Bacteria</taxon>
        <taxon>Pseudomonadati</taxon>
        <taxon>Bacteroidota</taxon>
        <taxon>Sphingobacteriia</taxon>
        <taxon>Sphingobacteriales</taxon>
        <taxon>Sphingobacteriaceae</taxon>
        <taxon>Sphingobacterium</taxon>
    </lineage>
</organism>
<dbReference type="Proteomes" id="UP001597525">
    <property type="component" value="Unassembled WGS sequence"/>
</dbReference>
<evidence type="ECO:0000313" key="1">
    <source>
        <dbReference type="EMBL" id="MFD2967021.1"/>
    </source>
</evidence>
<reference evidence="2" key="1">
    <citation type="journal article" date="2019" name="Int. J. Syst. Evol. Microbiol.">
        <title>The Global Catalogue of Microorganisms (GCM) 10K type strain sequencing project: providing services to taxonomists for standard genome sequencing and annotation.</title>
        <authorList>
            <consortium name="The Broad Institute Genomics Platform"/>
            <consortium name="The Broad Institute Genome Sequencing Center for Infectious Disease"/>
            <person name="Wu L."/>
            <person name="Ma J."/>
        </authorList>
    </citation>
    <scope>NUCLEOTIDE SEQUENCE [LARGE SCALE GENOMIC DNA]</scope>
    <source>
        <strain evidence="2">KCTC 22814</strain>
    </source>
</reference>